<name>A0A2P0VNV4_9VIRU</name>
<feature type="compositionally biased region" description="Basic residues" evidence="1">
    <location>
        <begin position="24"/>
        <end position="34"/>
    </location>
</feature>
<feature type="compositionally biased region" description="Low complexity" evidence="1">
    <location>
        <begin position="35"/>
        <end position="48"/>
    </location>
</feature>
<dbReference type="EMBL" id="KY322437">
    <property type="protein sequence ID" value="AUF82429.1"/>
    <property type="molecule type" value="Genomic_DNA"/>
</dbReference>
<protein>
    <submittedName>
        <fullName evidence="2">Uncharacterized protein</fullName>
    </submittedName>
</protein>
<accession>A0A2P0VNV4</accession>
<organism evidence="2">
    <name type="scientific">Tetraselmis virus 1</name>
    <dbReference type="NCBI Taxonomy" id="2060617"/>
    <lineage>
        <taxon>Viruses</taxon>
        <taxon>Varidnaviria</taxon>
        <taxon>Bamfordvirae</taxon>
        <taxon>Nucleocytoviricota</taxon>
        <taxon>Megaviricetes</taxon>
        <taxon>Imitervirales</taxon>
        <taxon>Allomimiviridae</taxon>
        <taxon>Oceanusvirus</taxon>
        <taxon>Oceanusvirus kaneohense</taxon>
    </lineage>
</organism>
<keyword evidence="3" id="KW-1185">Reference proteome</keyword>
<evidence type="ECO:0000313" key="3">
    <source>
        <dbReference type="Proteomes" id="UP000244773"/>
    </source>
</evidence>
<reference evidence="2" key="1">
    <citation type="journal article" date="2018" name="Virology">
        <title>A giant virus infecting green algae encodes key fermentation genes.</title>
        <authorList>
            <person name="Schvarcz C.R."/>
            <person name="Steward G.F."/>
        </authorList>
    </citation>
    <scope>NUCLEOTIDE SEQUENCE [LARGE SCALE GENOMIC DNA]</scope>
</reference>
<dbReference type="Proteomes" id="UP000244773">
    <property type="component" value="Segment"/>
</dbReference>
<evidence type="ECO:0000256" key="1">
    <source>
        <dbReference type="SAM" id="MobiDB-lite"/>
    </source>
</evidence>
<sequence length="86" mass="8909">MASDKGKPVKTTVHQKKAAPSAKKPVKATVHQKKAAPSAKKPVKAAPSAKKRNPVGGNIASLPMVSFDSGYSDFMITTPKGISSGH</sequence>
<gene>
    <name evidence="2" type="ORF">TetV_337</name>
</gene>
<proteinExistence type="predicted"/>
<feature type="region of interest" description="Disordered" evidence="1">
    <location>
        <begin position="1"/>
        <end position="61"/>
    </location>
</feature>
<evidence type="ECO:0000313" key="2">
    <source>
        <dbReference type="EMBL" id="AUF82429.1"/>
    </source>
</evidence>